<dbReference type="CDD" id="cd04586">
    <property type="entry name" value="CBS_pair_BON_assoc"/>
    <property type="match status" value="1"/>
</dbReference>
<dbReference type="Proteomes" id="UP001167160">
    <property type="component" value="Unassembled WGS sequence"/>
</dbReference>
<sequence length="218" mass="22996">MTHRTVKDLMTDKAVSVQRGTTFKEIVAVLEEFDITAVPVVDDAGRPLGVVSEADLLRKTSGGSSHSALLHPEPGEAERAKVEATTAEGLMTAPAVCARPGWTVVEAAAAMERHRVKRLPVVGDGGELIGVVSRSDLLHVFLRSDQSIRSEIIEDVVVQTLGEPPSAIGVEVGHGHVVLSGTVTRPGLASVLERLCRSVDGVIEVDNRLDAAGGTSSW</sequence>
<keyword evidence="6" id="KW-1185">Reference proteome</keyword>
<evidence type="ECO:0000313" key="6">
    <source>
        <dbReference type="Proteomes" id="UP001167160"/>
    </source>
</evidence>
<evidence type="ECO:0000259" key="3">
    <source>
        <dbReference type="PROSITE" id="PS50914"/>
    </source>
</evidence>
<dbReference type="InterPro" id="IPR000644">
    <property type="entry name" value="CBS_dom"/>
</dbReference>
<dbReference type="SUPFAM" id="SSF54631">
    <property type="entry name" value="CBS-domain pair"/>
    <property type="match status" value="1"/>
</dbReference>
<dbReference type="RefSeq" id="WP_251418622.1">
    <property type="nucleotide sequence ID" value="NZ_JAMQGM010000051.1"/>
</dbReference>
<dbReference type="InterPro" id="IPR007055">
    <property type="entry name" value="BON_dom"/>
</dbReference>
<organism evidence="5 6">
    <name type="scientific">Streptomyces meridianus</name>
    <dbReference type="NCBI Taxonomy" id="2938945"/>
    <lineage>
        <taxon>Bacteria</taxon>
        <taxon>Bacillati</taxon>
        <taxon>Actinomycetota</taxon>
        <taxon>Actinomycetes</taxon>
        <taxon>Kitasatosporales</taxon>
        <taxon>Streptomycetaceae</taxon>
        <taxon>Streptomyces</taxon>
    </lineage>
</organism>
<dbReference type="Gene3D" id="3.30.1340.30">
    <property type="match status" value="1"/>
</dbReference>
<gene>
    <name evidence="5" type="ORF">M1E25_22595</name>
</gene>
<reference evidence="5" key="1">
    <citation type="journal article" date="2023" name="Int. J. Syst. Evol. Microbiol.">
        <title>Streptomyces meridianus sp. nov. isolated from brackish water of the Tagus estuary in Alcochete, Portugal.</title>
        <authorList>
            <person name="Santos J.D.N."/>
            <person name="Klimek D."/>
            <person name="Calusinska M."/>
            <person name="Lobo Da Cunha A."/>
            <person name="Catita J."/>
            <person name="Goncalves H."/>
            <person name="Gonzalez I."/>
            <person name="Reyes F."/>
            <person name="Lage O.M."/>
        </authorList>
    </citation>
    <scope>NUCLEOTIDE SEQUENCE</scope>
    <source>
        <strain evidence="5">MTZ3.1</strain>
    </source>
</reference>
<dbReference type="Gene3D" id="3.10.580.10">
    <property type="entry name" value="CBS-domain"/>
    <property type="match status" value="1"/>
</dbReference>
<dbReference type="InterPro" id="IPR051257">
    <property type="entry name" value="Diverse_CBS-Domain"/>
</dbReference>
<dbReference type="SMART" id="SM00116">
    <property type="entry name" value="CBS"/>
    <property type="match status" value="2"/>
</dbReference>
<proteinExistence type="predicted"/>
<dbReference type="PROSITE" id="PS50914">
    <property type="entry name" value="BON"/>
    <property type="match status" value="1"/>
</dbReference>
<evidence type="ECO:0000256" key="1">
    <source>
        <dbReference type="ARBA" id="ARBA00023122"/>
    </source>
</evidence>
<protein>
    <submittedName>
        <fullName evidence="5">CBS domain-containing protein</fullName>
    </submittedName>
</protein>
<dbReference type="PANTHER" id="PTHR43080">
    <property type="entry name" value="CBS DOMAIN-CONTAINING PROTEIN CBSX3, MITOCHONDRIAL"/>
    <property type="match status" value="1"/>
</dbReference>
<comment type="caution">
    <text evidence="5">The sequence shown here is derived from an EMBL/GenBank/DDBJ whole genome shotgun (WGS) entry which is preliminary data.</text>
</comment>
<evidence type="ECO:0000256" key="2">
    <source>
        <dbReference type="PROSITE-ProRule" id="PRU00703"/>
    </source>
</evidence>
<dbReference type="Pfam" id="PF04972">
    <property type="entry name" value="BON"/>
    <property type="match status" value="1"/>
</dbReference>
<dbReference type="PROSITE" id="PS51371">
    <property type="entry name" value="CBS"/>
    <property type="match status" value="2"/>
</dbReference>
<feature type="domain" description="CBS" evidence="4">
    <location>
        <begin position="10"/>
        <end position="69"/>
    </location>
</feature>
<feature type="domain" description="BON" evidence="3">
    <location>
        <begin position="144"/>
        <end position="213"/>
    </location>
</feature>
<name>A0ABT0XC51_9ACTN</name>
<evidence type="ECO:0000313" key="5">
    <source>
        <dbReference type="EMBL" id="MCM2580102.1"/>
    </source>
</evidence>
<feature type="domain" description="CBS" evidence="4">
    <location>
        <begin position="91"/>
        <end position="147"/>
    </location>
</feature>
<dbReference type="InterPro" id="IPR046342">
    <property type="entry name" value="CBS_dom_sf"/>
</dbReference>
<keyword evidence="1 2" id="KW-0129">CBS domain</keyword>
<dbReference type="EMBL" id="JAMQGM010000051">
    <property type="protein sequence ID" value="MCM2580102.1"/>
    <property type="molecule type" value="Genomic_DNA"/>
</dbReference>
<dbReference type="Pfam" id="PF00571">
    <property type="entry name" value="CBS"/>
    <property type="match status" value="2"/>
</dbReference>
<dbReference type="PANTHER" id="PTHR43080:SF29">
    <property type="entry name" value="OS02G0818000 PROTEIN"/>
    <property type="match status" value="1"/>
</dbReference>
<evidence type="ECO:0000259" key="4">
    <source>
        <dbReference type="PROSITE" id="PS51371"/>
    </source>
</evidence>
<dbReference type="InterPro" id="IPR017080">
    <property type="entry name" value="UCP036990_CBS_BON"/>
</dbReference>
<dbReference type="PIRSF" id="PIRSF036990">
    <property type="entry name" value="UCP036990_CBS_BON"/>
    <property type="match status" value="1"/>
</dbReference>
<accession>A0ABT0XC51</accession>